<dbReference type="WBParaSite" id="TTAC_0000338301-mRNA-1">
    <property type="protein sequence ID" value="TTAC_0000338301-mRNA-1"/>
    <property type="gene ID" value="TTAC_0000338301"/>
</dbReference>
<keyword evidence="2" id="KW-1185">Reference proteome</keyword>
<dbReference type="STRING" id="6205.A0A0R3WRJ3"/>
<accession>A0A0R3WRJ3</accession>
<dbReference type="AlphaFoldDB" id="A0A0R3WRJ3"/>
<gene>
    <name evidence="1" type="ORF">TTAC_LOCUS3367</name>
</gene>
<evidence type="ECO:0000313" key="2">
    <source>
        <dbReference type="Proteomes" id="UP000274429"/>
    </source>
</evidence>
<name>A0A0R3WRJ3_HYDTA</name>
<proteinExistence type="predicted"/>
<evidence type="ECO:0000313" key="3">
    <source>
        <dbReference type="WBParaSite" id="TTAC_0000338301-mRNA-1"/>
    </source>
</evidence>
<reference evidence="1 2" key="2">
    <citation type="submission" date="2018-11" db="EMBL/GenBank/DDBJ databases">
        <authorList>
            <consortium name="Pathogen Informatics"/>
        </authorList>
    </citation>
    <scope>NUCLEOTIDE SEQUENCE [LARGE SCALE GENOMIC DNA]</scope>
</reference>
<evidence type="ECO:0000313" key="1">
    <source>
        <dbReference type="EMBL" id="VDM22483.1"/>
    </source>
</evidence>
<organism evidence="3">
    <name type="scientific">Hydatigena taeniaeformis</name>
    <name type="common">Feline tapeworm</name>
    <name type="synonym">Taenia taeniaeformis</name>
    <dbReference type="NCBI Taxonomy" id="6205"/>
    <lineage>
        <taxon>Eukaryota</taxon>
        <taxon>Metazoa</taxon>
        <taxon>Spiralia</taxon>
        <taxon>Lophotrochozoa</taxon>
        <taxon>Platyhelminthes</taxon>
        <taxon>Cestoda</taxon>
        <taxon>Eucestoda</taxon>
        <taxon>Cyclophyllidea</taxon>
        <taxon>Taeniidae</taxon>
        <taxon>Hydatigera</taxon>
    </lineage>
</organism>
<reference evidence="3" key="1">
    <citation type="submission" date="2017-02" db="UniProtKB">
        <authorList>
            <consortium name="WormBaseParasite"/>
        </authorList>
    </citation>
    <scope>IDENTIFICATION</scope>
</reference>
<dbReference type="OrthoDB" id="296632at2759"/>
<dbReference type="EMBL" id="UYWX01002322">
    <property type="protein sequence ID" value="VDM22483.1"/>
    <property type="molecule type" value="Genomic_DNA"/>
</dbReference>
<protein>
    <submittedName>
        <fullName evidence="3">CRAL-TRIO domain-containing protein</fullName>
    </submittedName>
</protein>
<dbReference type="Proteomes" id="UP000274429">
    <property type="component" value="Unassembled WGS sequence"/>
</dbReference>
<sequence>MTSVEVATKMLEYYQFYPPLFRGGEESAILQFSKYQSLELTGISRPVSEAIAMANEHFLHCVAENPMRPRVLRVFLEPTPYNQLNYMDYFKVSSA</sequence>